<organism evidence="6 7">
    <name type="scientific">Koleobacter methoxysyntrophicus</name>
    <dbReference type="NCBI Taxonomy" id="2751313"/>
    <lineage>
        <taxon>Bacteria</taxon>
        <taxon>Bacillati</taxon>
        <taxon>Bacillota</taxon>
        <taxon>Clostridia</taxon>
        <taxon>Koleobacterales</taxon>
        <taxon>Koleobacteraceae</taxon>
        <taxon>Koleobacter</taxon>
    </lineage>
</organism>
<sequence length="171" mass="19222">MKEKKVLAALEALLFITTEPLPLKKISQILELNEEQVKEAILFLKSEYQKNNSRGIQITEVAGGFRLSTKPEVKKYIEKLYGDKRDSSLSQAALETLAIVIYKQPIPRASIEAIRGVNSESALKTLLERELIKEVGRMDAPGKPILYGTTKKCLEYLGLNSLEDLPQFEQS</sequence>
<evidence type="ECO:0000313" key="7">
    <source>
        <dbReference type="Proteomes" id="UP000662904"/>
    </source>
</evidence>
<dbReference type="InterPro" id="IPR036388">
    <property type="entry name" value="WH-like_DNA-bd_sf"/>
</dbReference>
<dbReference type="PANTHER" id="PTHR34298">
    <property type="entry name" value="SEGREGATION AND CONDENSATION PROTEIN B"/>
    <property type="match status" value="1"/>
</dbReference>
<dbReference type="Proteomes" id="UP000662904">
    <property type="component" value="Chromosome"/>
</dbReference>
<evidence type="ECO:0000256" key="3">
    <source>
        <dbReference type="ARBA" id="ARBA00022829"/>
    </source>
</evidence>
<dbReference type="EMBL" id="CP059066">
    <property type="protein sequence ID" value="QSQ10096.1"/>
    <property type="molecule type" value="Genomic_DNA"/>
</dbReference>
<gene>
    <name evidence="5 6" type="primary">scpB</name>
    <name evidence="6" type="ORF">H0A61_02488</name>
</gene>
<evidence type="ECO:0000256" key="4">
    <source>
        <dbReference type="ARBA" id="ARBA00023306"/>
    </source>
</evidence>
<proteinExistence type="inferred from homology"/>
<dbReference type="SUPFAM" id="SSF46785">
    <property type="entry name" value="Winged helix' DNA-binding domain"/>
    <property type="match status" value="2"/>
</dbReference>
<dbReference type="GO" id="GO:0006260">
    <property type="term" value="P:DNA replication"/>
    <property type="evidence" value="ECO:0007669"/>
    <property type="project" value="UniProtKB-UniRule"/>
</dbReference>
<dbReference type="Gene3D" id="1.10.10.10">
    <property type="entry name" value="Winged helix-like DNA-binding domain superfamily/Winged helix DNA-binding domain"/>
    <property type="match status" value="2"/>
</dbReference>
<keyword evidence="1 5" id="KW-0963">Cytoplasm</keyword>
<dbReference type="GO" id="GO:0051301">
    <property type="term" value="P:cell division"/>
    <property type="evidence" value="ECO:0007669"/>
    <property type="project" value="UniProtKB-KW"/>
</dbReference>
<keyword evidence="7" id="KW-1185">Reference proteome</keyword>
<evidence type="ECO:0000256" key="1">
    <source>
        <dbReference type="ARBA" id="ARBA00022490"/>
    </source>
</evidence>
<dbReference type="GO" id="GO:0051304">
    <property type="term" value="P:chromosome separation"/>
    <property type="evidence" value="ECO:0007669"/>
    <property type="project" value="InterPro"/>
</dbReference>
<evidence type="ECO:0000256" key="5">
    <source>
        <dbReference type="HAMAP-Rule" id="MF_01804"/>
    </source>
</evidence>
<accession>A0A8A0RSD6</accession>
<dbReference type="HAMAP" id="MF_01804">
    <property type="entry name" value="ScpB"/>
    <property type="match status" value="1"/>
</dbReference>
<comment type="subcellular location">
    <subcellularLocation>
        <location evidence="5">Cytoplasm</location>
    </subcellularLocation>
    <text evidence="5">Associated with two foci at the outer edges of the nucleoid region in young cells, and at four foci within both cell halves in older cells.</text>
</comment>
<evidence type="ECO:0000256" key="2">
    <source>
        <dbReference type="ARBA" id="ARBA00022618"/>
    </source>
</evidence>
<dbReference type="AlphaFoldDB" id="A0A8A0RSD6"/>
<comment type="subunit">
    <text evidence="5">Homodimer. Homodimerization may be required to stabilize the binding of ScpA to the Smc head domains. Component of a cohesin-like complex composed of ScpA, ScpB and the Smc homodimer, in which ScpA and ScpB bind to the head domain of Smc. The presence of the three proteins is required for the association of the complex with DNA.</text>
</comment>
<protein>
    <recommendedName>
        <fullName evidence="5">Segregation and condensation protein B</fullName>
    </recommendedName>
</protein>
<evidence type="ECO:0000313" key="6">
    <source>
        <dbReference type="EMBL" id="QSQ10096.1"/>
    </source>
</evidence>
<dbReference type="InterPro" id="IPR005234">
    <property type="entry name" value="ScpB_csome_segregation"/>
</dbReference>
<name>A0A8A0RSD6_9FIRM</name>
<keyword evidence="2 5" id="KW-0132">Cell division</keyword>
<dbReference type="NCBIfam" id="TIGR00281">
    <property type="entry name" value="SMC-Scp complex subunit ScpB"/>
    <property type="match status" value="1"/>
</dbReference>
<dbReference type="Pfam" id="PF04079">
    <property type="entry name" value="SMC_ScpB"/>
    <property type="match status" value="1"/>
</dbReference>
<dbReference type="InterPro" id="IPR036390">
    <property type="entry name" value="WH_DNA-bd_sf"/>
</dbReference>
<dbReference type="PIRSF" id="PIRSF019345">
    <property type="entry name" value="ScpB"/>
    <property type="match status" value="1"/>
</dbReference>
<keyword evidence="3 5" id="KW-0159">Chromosome partition</keyword>
<dbReference type="KEGG" id="kme:H0A61_02488"/>
<reference evidence="6" key="1">
    <citation type="submission" date="2020-07" db="EMBL/GenBank/DDBJ databases">
        <title>Koleobacter methoxysyntrophicus gen. nov., sp. nov., a novel anaerobic bacterium isolated from deep subsurface oil field and proposal of Koleobacterales ord. nov. in the phylum Firmicutes.</title>
        <authorList>
            <person name="Sakamoto S."/>
            <person name="Tamaki H."/>
        </authorList>
    </citation>
    <scope>NUCLEOTIDE SEQUENCE</scope>
    <source>
        <strain evidence="6">NRmbB1</strain>
    </source>
</reference>
<comment type="function">
    <text evidence="5">Participates in chromosomal partition during cell division. May act via the formation of a condensin-like complex containing Smc and ScpA that pull DNA away from mid-cell into both cell halves.</text>
</comment>
<comment type="similarity">
    <text evidence="5">Belongs to the ScpB family.</text>
</comment>
<dbReference type="RefSeq" id="WP_206707415.1">
    <property type="nucleotide sequence ID" value="NZ_CP059066.1"/>
</dbReference>
<keyword evidence="4 5" id="KW-0131">Cell cycle</keyword>
<dbReference type="GO" id="GO:0005737">
    <property type="term" value="C:cytoplasm"/>
    <property type="evidence" value="ECO:0007669"/>
    <property type="project" value="UniProtKB-SubCell"/>
</dbReference>
<dbReference type="PANTHER" id="PTHR34298:SF2">
    <property type="entry name" value="SEGREGATION AND CONDENSATION PROTEIN B"/>
    <property type="match status" value="1"/>
</dbReference>